<name>A0A9X1WCT6_9VIBR</name>
<sequence>MRKSAVIRLGIIWTIFVSIFYASFAKAELSYTVQTRLFYKERLFVEPIWNLTPGIRRTVRIDPQHTLSVLLTELSNRTIQLETELEANNVDYAPVFVLSPNDRAKLDLGLWDFSVNVVVNAIK</sequence>
<evidence type="ECO:0000313" key="2">
    <source>
        <dbReference type="Proteomes" id="UP001139488"/>
    </source>
</evidence>
<gene>
    <name evidence="1" type="ORF">LNL84_08010</name>
</gene>
<comment type="caution">
    <text evidence="1">The sequence shown here is derived from an EMBL/GenBank/DDBJ whole genome shotgun (WGS) entry which is preliminary data.</text>
</comment>
<reference evidence="1" key="1">
    <citation type="submission" date="2021-11" db="EMBL/GenBank/DDBJ databases">
        <title>Vibrio ZSDE26 sp. nov. and Vibrio ZSDZ34 sp. nov., isolated from coastal seawater in Qingdao.</title>
        <authorList>
            <person name="Zhang P."/>
        </authorList>
    </citation>
    <scope>NUCLEOTIDE SEQUENCE</scope>
    <source>
        <strain evidence="1">ZSDZ34</strain>
    </source>
</reference>
<accession>A0A9X1WCT6</accession>
<proteinExistence type="predicted"/>
<keyword evidence="2" id="KW-1185">Reference proteome</keyword>
<dbReference type="RefSeq" id="WP_244356698.1">
    <property type="nucleotide sequence ID" value="NZ_JAJNNZ010000005.1"/>
</dbReference>
<dbReference type="EMBL" id="JAJNNZ010000005">
    <property type="protein sequence ID" value="MCJ2376778.1"/>
    <property type="molecule type" value="Genomic_DNA"/>
</dbReference>
<protein>
    <submittedName>
        <fullName evidence="1">Uncharacterized protein</fullName>
    </submittedName>
</protein>
<dbReference type="AlphaFoldDB" id="A0A9X1WCT6"/>
<evidence type="ECO:0000313" key="1">
    <source>
        <dbReference type="EMBL" id="MCJ2376778.1"/>
    </source>
</evidence>
<dbReference type="Proteomes" id="UP001139488">
    <property type="component" value="Unassembled WGS sequence"/>
</dbReference>
<organism evidence="1 2">
    <name type="scientific">Vibrio gelatinilyticus</name>
    <dbReference type="NCBI Taxonomy" id="2893468"/>
    <lineage>
        <taxon>Bacteria</taxon>
        <taxon>Pseudomonadati</taxon>
        <taxon>Pseudomonadota</taxon>
        <taxon>Gammaproteobacteria</taxon>
        <taxon>Vibrionales</taxon>
        <taxon>Vibrionaceae</taxon>
        <taxon>Vibrio</taxon>
    </lineage>
</organism>